<dbReference type="PROSITE" id="PS50280">
    <property type="entry name" value="SET"/>
    <property type="match status" value="1"/>
</dbReference>
<proteinExistence type="predicted"/>
<dbReference type="EMBL" id="MN739302">
    <property type="protein sequence ID" value="QHS97722.1"/>
    <property type="molecule type" value="Genomic_DNA"/>
</dbReference>
<dbReference type="InterPro" id="IPR001214">
    <property type="entry name" value="SET_dom"/>
</dbReference>
<reference evidence="2" key="1">
    <citation type="journal article" date="2020" name="Nature">
        <title>Giant virus diversity and host interactions through global metagenomics.</title>
        <authorList>
            <person name="Schulz F."/>
            <person name="Roux S."/>
            <person name="Paez-Espino D."/>
            <person name="Jungbluth S."/>
            <person name="Walsh D.A."/>
            <person name="Denef V.J."/>
            <person name="McMahon K.D."/>
            <person name="Konstantinidis K.T."/>
            <person name="Eloe-Fadrosh E.A."/>
            <person name="Kyrpides N.C."/>
            <person name="Woyke T."/>
        </authorList>
    </citation>
    <scope>NUCLEOTIDE SEQUENCE</scope>
    <source>
        <strain evidence="2">GVMAG-M-3300020182-33</strain>
    </source>
</reference>
<protein>
    <recommendedName>
        <fullName evidence="1">SET domain-containing protein</fullName>
    </recommendedName>
</protein>
<dbReference type="Pfam" id="PF00856">
    <property type="entry name" value="SET"/>
    <property type="match status" value="1"/>
</dbReference>
<dbReference type="AlphaFoldDB" id="A0A6C0C055"/>
<evidence type="ECO:0000313" key="2">
    <source>
        <dbReference type="EMBL" id="QHS97722.1"/>
    </source>
</evidence>
<name>A0A6C0C055_9ZZZZ</name>
<dbReference type="Gene3D" id="2.170.270.10">
    <property type="entry name" value="SET domain"/>
    <property type="match status" value="1"/>
</dbReference>
<sequence>MGNANRSNKHQVPPRDISEVNINQQNLPLKLEGPQAQWFDVKPSTLPGAGRGVFTKRKFKAGELVMQSPVIVYPKNEVSPGSTLSHYQGSYGNVAFLCCDYQGLVNTGNKEKENNVRARWRLREGLSEYVATRYIEEGEELLQHYSNPDIVSLV</sequence>
<dbReference type="SUPFAM" id="SSF82199">
    <property type="entry name" value="SET domain"/>
    <property type="match status" value="1"/>
</dbReference>
<evidence type="ECO:0000259" key="1">
    <source>
        <dbReference type="PROSITE" id="PS50280"/>
    </source>
</evidence>
<dbReference type="InterPro" id="IPR046341">
    <property type="entry name" value="SET_dom_sf"/>
</dbReference>
<accession>A0A6C0C055</accession>
<organism evidence="2">
    <name type="scientific">viral metagenome</name>
    <dbReference type="NCBI Taxonomy" id="1070528"/>
    <lineage>
        <taxon>unclassified sequences</taxon>
        <taxon>metagenomes</taxon>
        <taxon>organismal metagenomes</taxon>
    </lineage>
</organism>
<feature type="domain" description="SET" evidence="1">
    <location>
        <begin position="37"/>
        <end position="146"/>
    </location>
</feature>